<feature type="DNA-binding region" description="OmpR/PhoB-type" evidence="3">
    <location>
        <begin position="2"/>
        <end position="103"/>
    </location>
</feature>
<gene>
    <name evidence="6" type="ORF">E9934_17835</name>
</gene>
<dbReference type="GO" id="GO:0006355">
    <property type="term" value="P:regulation of DNA-templated transcription"/>
    <property type="evidence" value="ECO:0007669"/>
    <property type="project" value="InterPro"/>
</dbReference>
<dbReference type="AlphaFoldDB" id="A0A4V4HJ41"/>
<evidence type="ECO:0000256" key="2">
    <source>
        <dbReference type="ARBA" id="ARBA00023125"/>
    </source>
</evidence>
<protein>
    <submittedName>
        <fullName evidence="6">AfsR/SARP family transcriptional regulator</fullName>
    </submittedName>
</protein>
<feature type="compositionally biased region" description="Low complexity" evidence="4">
    <location>
        <begin position="260"/>
        <end position="271"/>
    </location>
</feature>
<sequence length="960" mass="101696">MSGSPTSSAVSLSLLGPIEVLDPDARPVDIGSPRHRETLAALAVDAGRVVSTDTLLDRVWGESGRGGTLANLQAVISRLRARLREAGVPAEIVTATPGYRLEVADGALDSRVLAQGIDRARDSLADGDVARAQHHLDQALAAWRGEPLADVPQPFARAEALRLEGLRLTGEELAAELDLRLGRAAEAVGRLQALAVQHPLRESVRGQLMRALYLAGRQADALAEYDALRAQLVEELGVDPAPAVQQLHRQILAQDPVLRPAAESTPETTPAAAPPRPAPDERRSTIPSTDLLGELVGRDRDIDYLAELLRSPASRLVTVTGVGGCGKTRLSLAVAAAVEARFADGATLVPLAPLRDPSAVIPAIARAVGVAEGGDPFAALLELLRDRDQLLLLDNAEHLVDAWPEVATLAAACPGLRILVTSRIPLRVRGEVLFPLTPLDATAAARLFVTRAAAVTPGTDLSPEDPDVAHLCHRLGGIPLAIELAAARVRLLSPAAILARLDEVMAAEGARDLPPRQRTMRAAIDWSVELLSPLERAAFPRLAVFVGGFAIDAADAVLAGLPELEGGGGALGVIDSLVEQSLVVADPHGPHGPRFRLLEPVAQYALTQLSPEDEQAARDAHLTHYGARAAHYEPSLRGEGTVETLSVIELEHANLVAAIEWSLTSGQADRGGWLGWHLWLFWWVRGALREGRRLMQAVHDAATDDLVRVRSGAVAAAMSFAQGDLDHAREHWQLTSDLARSIGDAQGLPYAYGGLGLVALAEDDLDTAARVNAETIELCEVAGLGGEWLWTLSHVWLGTVELLRGNSEEAATLVDLALEAGRRRRDPLAVYIALFTAIQVSVTRGDFPGARAQVAEGVRLSHDTGDHANLAYLLEALAVIESLDGAGDLARVGVLRGAAAHLRSGVGGNVYGYYRPDEALIDQAETVARAARGASYDDDLAAGRALTLAQMIEIAVPPTG</sequence>
<evidence type="ECO:0000256" key="4">
    <source>
        <dbReference type="SAM" id="MobiDB-lite"/>
    </source>
</evidence>
<dbReference type="InterPro" id="IPR027417">
    <property type="entry name" value="P-loop_NTPase"/>
</dbReference>
<proteinExistence type="inferred from homology"/>
<accession>A0A4V4HJ41</accession>
<dbReference type="InterPro" id="IPR011990">
    <property type="entry name" value="TPR-like_helical_dom_sf"/>
</dbReference>
<dbReference type="GO" id="GO:0000160">
    <property type="term" value="P:phosphorelay signal transduction system"/>
    <property type="evidence" value="ECO:0007669"/>
    <property type="project" value="InterPro"/>
</dbReference>
<comment type="caution">
    <text evidence="6">The sequence shown here is derived from an EMBL/GenBank/DDBJ whole genome shotgun (WGS) entry which is preliminary data.</text>
</comment>
<dbReference type="SUPFAM" id="SSF46894">
    <property type="entry name" value="C-terminal effector domain of the bipartite response regulators"/>
    <property type="match status" value="1"/>
</dbReference>
<evidence type="ECO:0000259" key="5">
    <source>
        <dbReference type="PROSITE" id="PS51755"/>
    </source>
</evidence>
<dbReference type="Pfam" id="PF03704">
    <property type="entry name" value="BTAD"/>
    <property type="match status" value="1"/>
</dbReference>
<reference evidence="6 7" key="1">
    <citation type="journal article" date="2009" name="Int. J. Syst. Evol. Microbiol.">
        <title>Nocardioides caeni sp. nov., isolated from wastewater.</title>
        <authorList>
            <person name="Yoon J.H."/>
            <person name="Kang S.J."/>
            <person name="Park S."/>
            <person name="Kim W."/>
            <person name="Oh T.K."/>
        </authorList>
    </citation>
    <scope>NUCLEOTIDE SEQUENCE [LARGE SCALE GENOMIC DNA]</scope>
    <source>
        <strain evidence="6 7">DSM 23134</strain>
    </source>
</reference>
<keyword evidence="7" id="KW-1185">Reference proteome</keyword>
<evidence type="ECO:0000256" key="3">
    <source>
        <dbReference type="PROSITE-ProRule" id="PRU01091"/>
    </source>
</evidence>
<dbReference type="SMART" id="SM00862">
    <property type="entry name" value="Trans_reg_C"/>
    <property type="match status" value="1"/>
</dbReference>
<dbReference type="InterPro" id="IPR036388">
    <property type="entry name" value="WH-like_DNA-bd_sf"/>
</dbReference>
<dbReference type="Gene3D" id="1.25.40.10">
    <property type="entry name" value="Tetratricopeptide repeat domain"/>
    <property type="match status" value="2"/>
</dbReference>
<feature type="region of interest" description="Disordered" evidence="4">
    <location>
        <begin position="260"/>
        <end position="290"/>
    </location>
</feature>
<dbReference type="GO" id="GO:0003677">
    <property type="term" value="F:DNA binding"/>
    <property type="evidence" value="ECO:0007669"/>
    <property type="project" value="UniProtKB-UniRule"/>
</dbReference>
<dbReference type="PANTHER" id="PTHR47691:SF3">
    <property type="entry name" value="HTH-TYPE TRANSCRIPTIONAL REGULATOR RV0890C-RELATED"/>
    <property type="match status" value="1"/>
</dbReference>
<evidence type="ECO:0000313" key="7">
    <source>
        <dbReference type="Proteomes" id="UP000307087"/>
    </source>
</evidence>
<dbReference type="RefSeq" id="WP_136564257.1">
    <property type="nucleotide sequence ID" value="NZ_BAABLS010000004.1"/>
</dbReference>
<dbReference type="InterPro" id="IPR005158">
    <property type="entry name" value="BTAD"/>
</dbReference>
<dbReference type="SMART" id="SM01043">
    <property type="entry name" value="BTAD"/>
    <property type="match status" value="1"/>
</dbReference>
<feature type="domain" description="OmpR/PhoB-type" evidence="5">
    <location>
        <begin position="2"/>
        <end position="103"/>
    </location>
</feature>
<dbReference type="Gene3D" id="1.10.10.10">
    <property type="entry name" value="Winged helix-like DNA-binding domain superfamily/Winged helix DNA-binding domain"/>
    <property type="match status" value="1"/>
</dbReference>
<comment type="similarity">
    <text evidence="1">Belongs to the AfsR/DnrI/RedD regulatory family.</text>
</comment>
<dbReference type="PRINTS" id="PR00364">
    <property type="entry name" value="DISEASERSIST"/>
</dbReference>
<dbReference type="Proteomes" id="UP000307087">
    <property type="component" value="Unassembled WGS sequence"/>
</dbReference>
<dbReference type="PROSITE" id="PS51755">
    <property type="entry name" value="OMPR_PHOB"/>
    <property type="match status" value="1"/>
</dbReference>
<dbReference type="InterPro" id="IPR001867">
    <property type="entry name" value="OmpR/PhoB-type_DNA-bd"/>
</dbReference>
<keyword evidence="2 3" id="KW-0238">DNA-binding</keyword>
<evidence type="ECO:0000313" key="6">
    <source>
        <dbReference type="EMBL" id="THV09046.1"/>
    </source>
</evidence>
<name>A0A4V4HJ41_9ACTN</name>
<dbReference type="PANTHER" id="PTHR47691">
    <property type="entry name" value="REGULATOR-RELATED"/>
    <property type="match status" value="1"/>
</dbReference>
<dbReference type="SUPFAM" id="SSF52540">
    <property type="entry name" value="P-loop containing nucleoside triphosphate hydrolases"/>
    <property type="match status" value="1"/>
</dbReference>
<dbReference type="CDD" id="cd15831">
    <property type="entry name" value="BTAD"/>
    <property type="match status" value="1"/>
</dbReference>
<dbReference type="EMBL" id="STGW01000018">
    <property type="protein sequence ID" value="THV09046.1"/>
    <property type="molecule type" value="Genomic_DNA"/>
</dbReference>
<dbReference type="CDD" id="cd00383">
    <property type="entry name" value="trans_reg_C"/>
    <property type="match status" value="1"/>
</dbReference>
<dbReference type="InterPro" id="IPR016032">
    <property type="entry name" value="Sig_transdc_resp-reg_C-effctor"/>
</dbReference>
<dbReference type="OrthoDB" id="3755432at2"/>
<evidence type="ECO:0000256" key="1">
    <source>
        <dbReference type="ARBA" id="ARBA00005820"/>
    </source>
</evidence>
<organism evidence="6 7">
    <name type="scientific">Nocardioides caeni</name>
    <dbReference type="NCBI Taxonomy" id="574700"/>
    <lineage>
        <taxon>Bacteria</taxon>
        <taxon>Bacillati</taxon>
        <taxon>Actinomycetota</taxon>
        <taxon>Actinomycetes</taxon>
        <taxon>Propionibacteriales</taxon>
        <taxon>Nocardioidaceae</taxon>
        <taxon>Nocardioides</taxon>
    </lineage>
</organism>
<dbReference type="Pfam" id="PF00486">
    <property type="entry name" value="Trans_reg_C"/>
    <property type="match status" value="1"/>
</dbReference>
<dbReference type="SUPFAM" id="SSF48452">
    <property type="entry name" value="TPR-like"/>
    <property type="match status" value="2"/>
</dbReference>
<dbReference type="Gene3D" id="3.40.50.300">
    <property type="entry name" value="P-loop containing nucleotide triphosphate hydrolases"/>
    <property type="match status" value="1"/>
</dbReference>